<evidence type="ECO:0000313" key="4">
    <source>
        <dbReference type="Proteomes" id="UP001146793"/>
    </source>
</evidence>
<organism evidence="3 4">
    <name type="scientific">Anaeramoeba flamelloides</name>
    <dbReference type="NCBI Taxonomy" id="1746091"/>
    <lineage>
        <taxon>Eukaryota</taxon>
        <taxon>Metamonada</taxon>
        <taxon>Anaeramoebidae</taxon>
        <taxon>Anaeramoeba</taxon>
    </lineage>
</organism>
<reference evidence="3" key="1">
    <citation type="submission" date="2022-08" db="EMBL/GenBank/DDBJ databases">
        <title>Novel sulphate-reducing endosymbionts in the free-living metamonad Anaeramoeba.</title>
        <authorList>
            <person name="Jerlstrom-Hultqvist J."/>
            <person name="Cepicka I."/>
            <person name="Gallot-Lavallee L."/>
            <person name="Salas-Leiva D."/>
            <person name="Curtis B.A."/>
            <person name="Zahonova K."/>
            <person name="Pipaliya S."/>
            <person name="Dacks J."/>
            <person name="Roger A.J."/>
        </authorList>
    </citation>
    <scope>NUCLEOTIDE SEQUENCE</scope>
    <source>
        <strain evidence="3">Busselton2</strain>
    </source>
</reference>
<proteinExistence type="predicted"/>
<name>A0AAV7Y9V6_9EUKA</name>
<accession>A0AAV7Y9V6</accession>
<dbReference type="Proteomes" id="UP001146793">
    <property type="component" value="Unassembled WGS sequence"/>
</dbReference>
<keyword evidence="2" id="KW-0732">Signal</keyword>
<evidence type="ECO:0000256" key="2">
    <source>
        <dbReference type="SAM" id="SignalP"/>
    </source>
</evidence>
<protein>
    <submittedName>
        <fullName evidence="3">Uncharacterized protein</fullName>
    </submittedName>
</protein>
<keyword evidence="1" id="KW-1133">Transmembrane helix</keyword>
<gene>
    <name evidence="3" type="ORF">M0812_29375</name>
</gene>
<sequence>MKIKLVFCLILLFTTCLCEDEPCFDDGNCKESGLPRCNTEKEICVKCVEPSDCSLDQYCDTSENLCVEYSDDEKLGSFCNSHFCSEQEEKVVCGKCEEDNNIIWEGQCVNFKCEQCNTKYPDLGLVSQHPNSICAPKGVSGYAGKLIKYQTNGDGSLGYIYQDVYSLTFLFYGMMAFSYVIAQIFLLTKL</sequence>
<keyword evidence="1" id="KW-0472">Membrane</keyword>
<keyword evidence="1" id="KW-0812">Transmembrane</keyword>
<feature type="transmembrane region" description="Helical" evidence="1">
    <location>
        <begin position="169"/>
        <end position="188"/>
    </location>
</feature>
<feature type="chain" id="PRO_5043339218" evidence="2">
    <location>
        <begin position="19"/>
        <end position="190"/>
    </location>
</feature>
<evidence type="ECO:0000256" key="1">
    <source>
        <dbReference type="SAM" id="Phobius"/>
    </source>
</evidence>
<comment type="caution">
    <text evidence="3">The sequence shown here is derived from an EMBL/GenBank/DDBJ whole genome shotgun (WGS) entry which is preliminary data.</text>
</comment>
<feature type="signal peptide" evidence="2">
    <location>
        <begin position="1"/>
        <end position="18"/>
    </location>
</feature>
<evidence type="ECO:0000313" key="3">
    <source>
        <dbReference type="EMBL" id="KAJ3424652.1"/>
    </source>
</evidence>
<dbReference type="AlphaFoldDB" id="A0AAV7Y9V6"/>
<dbReference type="EMBL" id="JANTQA010000072">
    <property type="protein sequence ID" value="KAJ3424652.1"/>
    <property type="molecule type" value="Genomic_DNA"/>
</dbReference>